<protein>
    <submittedName>
        <fullName evidence="1">Uncharacterized protein</fullName>
    </submittedName>
</protein>
<evidence type="ECO:0000313" key="1">
    <source>
        <dbReference type="EMBL" id="KIM71003.1"/>
    </source>
</evidence>
<name>A0A0C3AB39_PILCF</name>
<reference evidence="2" key="2">
    <citation type="submission" date="2015-01" db="EMBL/GenBank/DDBJ databases">
        <title>Evolutionary Origins and Diversification of the Mycorrhizal Mutualists.</title>
        <authorList>
            <consortium name="DOE Joint Genome Institute"/>
            <consortium name="Mycorrhizal Genomics Consortium"/>
            <person name="Kohler A."/>
            <person name="Kuo A."/>
            <person name="Nagy L.G."/>
            <person name="Floudas D."/>
            <person name="Copeland A."/>
            <person name="Barry K.W."/>
            <person name="Cichocki N."/>
            <person name="Veneault-Fourrey C."/>
            <person name="LaButti K."/>
            <person name="Lindquist E.A."/>
            <person name="Lipzen A."/>
            <person name="Lundell T."/>
            <person name="Morin E."/>
            <person name="Murat C."/>
            <person name="Riley R."/>
            <person name="Ohm R."/>
            <person name="Sun H."/>
            <person name="Tunlid A."/>
            <person name="Henrissat B."/>
            <person name="Grigoriev I.V."/>
            <person name="Hibbett D.S."/>
            <person name="Martin F."/>
        </authorList>
    </citation>
    <scope>NUCLEOTIDE SEQUENCE [LARGE SCALE GENOMIC DNA]</scope>
    <source>
        <strain evidence="2">F 1598</strain>
    </source>
</reference>
<dbReference type="HOGENOM" id="CLU_2097743_0_0_1"/>
<sequence>MESAIINNRAIARIENLLRVMSIKRQHGFTTALYISRQPSEMISDTRQGSASYSTRFYDLAVILCMQYDFNICPSRHTVANQQGCLLESSKQIGLYICIALLRRHTMPYMALGAKE</sequence>
<accession>A0A0C3AB39</accession>
<dbReference type="AlphaFoldDB" id="A0A0C3AB39"/>
<organism evidence="1 2">
    <name type="scientific">Piloderma croceum (strain F 1598)</name>
    <dbReference type="NCBI Taxonomy" id="765440"/>
    <lineage>
        <taxon>Eukaryota</taxon>
        <taxon>Fungi</taxon>
        <taxon>Dikarya</taxon>
        <taxon>Basidiomycota</taxon>
        <taxon>Agaricomycotina</taxon>
        <taxon>Agaricomycetes</taxon>
        <taxon>Agaricomycetidae</taxon>
        <taxon>Atheliales</taxon>
        <taxon>Atheliaceae</taxon>
        <taxon>Piloderma</taxon>
    </lineage>
</organism>
<dbReference type="InParanoid" id="A0A0C3AB39"/>
<evidence type="ECO:0000313" key="2">
    <source>
        <dbReference type="Proteomes" id="UP000054166"/>
    </source>
</evidence>
<dbReference type="Proteomes" id="UP000054166">
    <property type="component" value="Unassembled WGS sequence"/>
</dbReference>
<proteinExistence type="predicted"/>
<dbReference type="EMBL" id="KN833606">
    <property type="protein sequence ID" value="KIM71003.1"/>
    <property type="molecule type" value="Genomic_DNA"/>
</dbReference>
<keyword evidence="2" id="KW-1185">Reference proteome</keyword>
<gene>
    <name evidence="1" type="ORF">PILCRDRAFT_760715</name>
</gene>
<reference evidence="1 2" key="1">
    <citation type="submission" date="2014-04" db="EMBL/GenBank/DDBJ databases">
        <authorList>
            <consortium name="DOE Joint Genome Institute"/>
            <person name="Kuo A."/>
            <person name="Tarkka M."/>
            <person name="Buscot F."/>
            <person name="Kohler A."/>
            <person name="Nagy L.G."/>
            <person name="Floudas D."/>
            <person name="Copeland A."/>
            <person name="Barry K.W."/>
            <person name="Cichocki N."/>
            <person name="Veneault-Fourrey C."/>
            <person name="LaButti K."/>
            <person name="Lindquist E.A."/>
            <person name="Lipzen A."/>
            <person name="Lundell T."/>
            <person name="Morin E."/>
            <person name="Murat C."/>
            <person name="Sun H."/>
            <person name="Tunlid A."/>
            <person name="Henrissat B."/>
            <person name="Grigoriev I.V."/>
            <person name="Hibbett D.S."/>
            <person name="Martin F."/>
            <person name="Nordberg H.P."/>
            <person name="Cantor M.N."/>
            <person name="Hua S.X."/>
        </authorList>
    </citation>
    <scope>NUCLEOTIDE SEQUENCE [LARGE SCALE GENOMIC DNA]</scope>
    <source>
        <strain evidence="1 2">F 1598</strain>
    </source>
</reference>